<dbReference type="RefSeq" id="WP_140511718.1">
    <property type="nucleotide sequence ID" value="NZ_RCZH01000024.1"/>
</dbReference>
<dbReference type="EMBL" id="RCZH01000024">
    <property type="protein sequence ID" value="TPG32632.1"/>
    <property type="molecule type" value="Genomic_DNA"/>
</dbReference>
<reference evidence="1 2" key="1">
    <citation type="journal article" date="2019" name="Environ. Microbiol.">
        <title>Species interactions and distinct microbial communities in high Arctic permafrost affected cryosols are associated with the CH4 and CO2 gas fluxes.</title>
        <authorList>
            <person name="Altshuler I."/>
            <person name="Hamel J."/>
            <person name="Turney S."/>
            <person name="Magnuson E."/>
            <person name="Levesque R."/>
            <person name="Greer C."/>
            <person name="Whyte L.G."/>
        </authorList>
    </citation>
    <scope>NUCLEOTIDE SEQUENCE [LARGE SCALE GENOMIC DNA]</scope>
    <source>
        <strain evidence="1 2">42</strain>
    </source>
</reference>
<dbReference type="AlphaFoldDB" id="A0A502E716"/>
<comment type="caution">
    <text evidence="1">The sequence shown here is derived from an EMBL/GenBank/DDBJ whole genome shotgun (WGS) entry which is preliminary data.</text>
</comment>
<organism evidence="1 2">
    <name type="scientific">Flavobacterium pectinovorum</name>
    <dbReference type="NCBI Taxonomy" id="29533"/>
    <lineage>
        <taxon>Bacteria</taxon>
        <taxon>Pseudomonadati</taxon>
        <taxon>Bacteroidota</taxon>
        <taxon>Flavobacteriia</taxon>
        <taxon>Flavobacteriales</taxon>
        <taxon>Flavobacteriaceae</taxon>
        <taxon>Flavobacterium</taxon>
    </lineage>
</organism>
<protein>
    <recommendedName>
        <fullName evidence="3">CarboxypepD_reg-like domain-containing protein</fullName>
    </recommendedName>
</protein>
<dbReference type="SUPFAM" id="SSF49464">
    <property type="entry name" value="Carboxypeptidase regulatory domain-like"/>
    <property type="match status" value="1"/>
</dbReference>
<accession>A0A502E716</accession>
<evidence type="ECO:0000313" key="1">
    <source>
        <dbReference type="EMBL" id="TPG32632.1"/>
    </source>
</evidence>
<evidence type="ECO:0008006" key="3">
    <source>
        <dbReference type="Google" id="ProtNLM"/>
    </source>
</evidence>
<keyword evidence="2" id="KW-1185">Reference proteome</keyword>
<dbReference type="InterPro" id="IPR008969">
    <property type="entry name" value="CarboxyPept-like_regulatory"/>
</dbReference>
<sequence>MKVKLLTTISFLTYQLSISQTEKLIHGKVLSNNYPLKKVEVINKTAKTSTTTDYLGDFSILVKAKDSLLFFSKDYFFTRLKITSEDIAKNNLIINMVIKAEELNEVIVTSVKLNPYKISQQDLDDIKLTKDALSLQKYTGVNNGTITNGADFGRMGTGLISIFKKDKGKELKIKTEQTVFRKLVAASIPSTFFTKDLKLPPEDVELFLNFCDADPRSKNLLENNNILTTMDFLYSKNELFKQIKSESKN</sequence>
<evidence type="ECO:0000313" key="2">
    <source>
        <dbReference type="Proteomes" id="UP000319700"/>
    </source>
</evidence>
<proteinExistence type="predicted"/>
<dbReference type="OrthoDB" id="1431099at2"/>
<name>A0A502E716_9FLAO</name>
<gene>
    <name evidence="1" type="ORF">EAH81_25445</name>
</gene>
<dbReference type="Proteomes" id="UP000319700">
    <property type="component" value="Unassembled WGS sequence"/>
</dbReference>